<comment type="caution">
    <text evidence="2">The sequence shown here is derived from an EMBL/GenBank/DDBJ whole genome shotgun (WGS) entry which is preliminary data.</text>
</comment>
<sequence length="184" mass="19477">MSPALAVRRNVCIIVMSLALLVLATPGAALAQHQHGAGTPLVAGEQSYQLGSLTISSPWSRATVPNAPVAGAYLRIANRGQQPDRLIAADFDGAGHVEIHESTEENGIARMRRLEPGLIIPAGATVDLKPGGYHLMLMQLERGLTEGQKRKATLVFEHAGRLEIEFAVRSIGAGSASHASHPKQ</sequence>
<dbReference type="AlphaFoldDB" id="A0A1W9HW04"/>
<feature type="chain" id="PRO_5013049060" description="Copper chaperone PCu(A)C" evidence="1">
    <location>
        <begin position="32"/>
        <end position="184"/>
    </location>
</feature>
<evidence type="ECO:0008006" key="4">
    <source>
        <dbReference type="Google" id="ProtNLM"/>
    </source>
</evidence>
<evidence type="ECO:0000256" key="1">
    <source>
        <dbReference type="SAM" id="SignalP"/>
    </source>
</evidence>
<organism evidence="2 3">
    <name type="scientific">Candidatus Raskinella chloraquaticus</name>
    <dbReference type="NCBI Taxonomy" id="1951219"/>
    <lineage>
        <taxon>Bacteria</taxon>
        <taxon>Pseudomonadati</taxon>
        <taxon>Pseudomonadota</taxon>
        <taxon>Alphaproteobacteria</taxon>
        <taxon>Hyphomicrobiales</taxon>
        <taxon>Phreatobacteraceae</taxon>
        <taxon>Candidatus Raskinella</taxon>
    </lineage>
</organism>
<dbReference type="InterPro" id="IPR058248">
    <property type="entry name" value="Lxx211020-like"/>
</dbReference>
<dbReference type="SUPFAM" id="SSF110087">
    <property type="entry name" value="DR1885-like metal-binding protein"/>
    <property type="match status" value="1"/>
</dbReference>
<reference evidence="2 3" key="1">
    <citation type="journal article" date="2017" name="Water Res.">
        <title>Comammox in drinking water systems.</title>
        <authorList>
            <person name="Wang Y."/>
            <person name="Ma L."/>
            <person name="Mao Y."/>
            <person name="Jiang X."/>
            <person name="Xia Y."/>
            <person name="Yu K."/>
            <person name="Li B."/>
            <person name="Zhang T."/>
        </authorList>
    </citation>
    <scope>NUCLEOTIDE SEQUENCE [LARGE SCALE GENOMIC DNA]</scope>
    <source>
        <strain evidence="2">SG_bin8</strain>
    </source>
</reference>
<feature type="signal peptide" evidence="1">
    <location>
        <begin position="1"/>
        <end position="31"/>
    </location>
</feature>
<proteinExistence type="predicted"/>
<dbReference type="RefSeq" id="WP_376802426.1">
    <property type="nucleotide sequence ID" value="NZ_DBNB01000015.1"/>
</dbReference>
<accession>A0A1W9HW04</accession>
<name>A0A1W9HW04_9HYPH</name>
<protein>
    <recommendedName>
        <fullName evidence="4">Copper chaperone PCu(A)C</fullName>
    </recommendedName>
</protein>
<dbReference type="Gene3D" id="2.60.40.1890">
    <property type="entry name" value="PCu(A)C copper chaperone"/>
    <property type="match status" value="1"/>
</dbReference>
<dbReference type="EMBL" id="LWDL01000019">
    <property type="protein sequence ID" value="OQW51421.1"/>
    <property type="molecule type" value="Genomic_DNA"/>
</dbReference>
<dbReference type="STRING" id="1827387.A4S15_11365"/>
<evidence type="ECO:0000313" key="2">
    <source>
        <dbReference type="EMBL" id="OQW51421.1"/>
    </source>
</evidence>
<dbReference type="PANTHER" id="PTHR36302">
    <property type="entry name" value="BLR7088 PROTEIN"/>
    <property type="match status" value="1"/>
</dbReference>
<evidence type="ECO:0000313" key="3">
    <source>
        <dbReference type="Proteomes" id="UP000192872"/>
    </source>
</evidence>
<dbReference type="Proteomes" id="UP000192872">
    <property type="component" value="Unassembled WGS sequence"/>
</dbReference>
<dbReference type="Pfam" id="PF04314">
    <property type="entry name" value="PCuAC"/>
    <property type="match status" value="1"/>
</dbReference>
<dbReference type="InterPro" id="IPR007410">
    <property type="entry name" value="LpqE-like"/>
</dbReference>
<keyword evidence="1" id="KW-0732">Signal</keyword>
<gene>
    <name evidence="2" type="ORF">A4S15_11365</name>
</gene>
<dbReference type="PANTHER" id="PTHR36302:SF1">
    <property type="entry name" value="COPPER CHAPERONE PCU(A)C"/>
    <property type="match status" value="1"/>
</dbReference>
<dbReference type="InterPro" id="IPR036182">
    <property type="entry name" value="PCuAC_sf"/>
</dbReference>